<evidence type="ECO:0000256" key="1">
    <source>
        <dbReference type="SAM" id="MobiDB-lite"/>
    </source>
</evidence>
<evidence type="ECO:0000313" key="4">
    <source>
        <dbReference type="EMBL" id="ESQ32738.1"/>
    </source>
</evidence>
<dbReference type="EMBL" id="KI517748">
    <property type="protein sequence ID" value="ESQ32738.1"/>
    <property type="molecule type" value="Genomic_DNA"/>
</dbReference>
<feature type="signal peptide" evidence="3">
    <location>
        <begin position="1"/>
        <end position="24"/>
    </location>
</feature>
<evidence type="ECO:0000256" key="2">
    <source>
        <dbReference type="SAM" id="Phobius"/>
    </source>
</evidence>
<dbReference type="Gramene" id="ESQ32738">
    <property type="protein sequence ID" value="ESQ32738"/>
    <property type="gene ID" value="EUTSA_v10005226mg"/>
</dbReference>
<dbReference type="AlphaFoldDB" id="V4KZ54"/>
<evidence type="ECO:0000313" key="5">
    <source>
        <dbReference type="Proteomes" id="UP000030689"/>
    </source>
</evidence>
<keyword evidence="2" id="KW-1133">Transmembrane helix</keyword>
<reference evidence="4 5" key="1">
    <citation type="journal article" date="2013" name="Front. Plant Sci.">
        <title>The Reference Genome of the Halophytic Plant Eutrema salsugineum.</title>
        <authorList>
            <person name="Yang R."/>
            <person name="Jarvis D.E."/>
            <person name="Chen H."/>
            <person name="Beilstein M.A."/>
            <person name="Grimwood J."/>
            <person name="Jenkins J."/>
            <person name="Shu S."/>
            <person name="Prochnik S."/>
            <person name="Xin M."/>
            <person name="Ma C."/>
            <person name="Schmutz J."/>
            <person name="Wing R.A."/>
            <person name="Mitchell-Olds T."/>
            <person name="Schumaker K.S."/>
            <person name="Wang X."/>
        </authorList>
    </citation>
    <scope>NUCLEOTIDE SEQUENCE [LARGE SCALE GENOMIC DNA]</scope>
</reference>
<proteinExistence type="predicted"/>
<feature type="region of interest" description="Disordered" evidence="1">
    <location>
        <begin position="26"/>
        <end position="51"/>
    </location>
</feature>
<keyword evidence="3" id="KW-0732">Signal</keyword>
<keyword evidence="5" id="KW-1185">Reference proteome</keyword>
<accession>V4KZ54</accession>
<organism evidence="4 5">
    <name type="scientific">Eutrema salsugineum</name>
    <name type="common">Saltwater cress</name>
    <name type="synonym">Sisymbrium salsugineum</name>
    <dbReference type="NCBI Taxonomy" id="72664"/>
    <lineage>
        <taxon>Eukaryota</taxon>
        <taxon>Viridiplantae</taxon>
        <taxon>Streptophyta</taxon>
        <taxon>Embryophyta</taxon>
        <taxon>Tracheophyta</taxon>
        <taxon>Spermatophyta</taxon>
        <taxon>Magnoliopsida</taxon>
        <taxon>eudicotyledons</taxon>
        <taxon>Gunneridae</taxon>
        <taxon>Pentapetalae</taxon>
        <taxon>rosids</taxon>
        <taxon>malvids</taxon>
        <taxon>Brassicales</taxon>
        <taxon>Brassicaceae</taxon>
        <taxon>Eutremeae</taxon>
        <taxon>Eutrema</taxon>
    </lineage>
</organism>
<sequence length="79" mass="8450">MMKKILVQITVACLLLAMIAMVSAQEEHDDHDHHEGDGHDHASTPEPSTMKPSSAVIFAADMFTGLIAATVALVAGFIY</sequence>
<dbReference type="OMA" id="QEEHDDH"/>
<feature type="chain" id="PRO_5004720209" evidence="3">
    <location>
        <begin position="25"/>
        <end position="79"/>
    </location>
</feature>
<keyword evidence="2" id="KW-0472">Membrane</keyword>
<evidence type="ECO:0000256" key="3">
    <source>
        <dbReference type="SAM" id="SignalP"/>
    </source>
</evidence>
<name>V4KZ54_EUTSA</name>
<dbReference type="KEGG" id="eus:EUTSA_v10005226mg"/>
<feature type="compositionally biased region" description="Basic and acidic residues" evidence="1">
    <location>
        <begin position="26"/>
        <end position="43"/>
    </location>
</feature>
<feature type="transmembrane region" description="Helical" evidence="2">
    <location>
        <begin position="55"/>
        <end position="78"/>
    </location>
</feature>
<keyword evidence="2" id="KW-0812">Transmembrane</keyword>
<dbReference type="Proteomes" id="UP000030689">
    <property type="component" value="Unassembled WGS sequence"/>
</dbReference>
<gene>
    <name evidence="4" type="ORF">EUTSA_v10005226mg</name>
</gene>
<protein>
    <submittedName>
        <fullName evidence="4">Uncharacterized protein</fullName>
    </submittedName>
</protein>